<organism evidence="3 4">
    <name type="scientific">Extremus antarcticus</name>
    <dbReference type="NCBI Taxonomy" id="702011"/>
    <lineage>
        <taxon>Eukaryota</taxon>
        <taxon>Fungi</taxon>
        <taxon>Dikarya</taxon>
        <taxon>Ascomycota</taxon>
        <taxon>Pezizomycotina</taxon>
        <taxon>Dothideomycetes</taxon>
        <taxon>Dothideomycetidae</taxon>
        <taxon>Mycosphaerellales</taxon>
        <taxon>Extremaceae</taxon>
        <taxon>Extremus</taxon>
    </lineage>
</organism>
<protein>
    <recommendedName>
        <fullName evidence="2">GH64 domain-containing protein</fullName>
    </recommendedName>
</protein>
<dbReference type="PANTHER" id="PTHR38165">
    <property type="match status" value="1"/>
</dbReference>
<dbReference type="Gene3D" id="2.60.110.10">
    <property type="entry name" value="Thaumatin"/>
    <property type="match status" value="1"/>
</dbReference>
<keyword evidence="1" id="KW-0732">Signal</keyword>
<keyword evidence="4" id="KW-1185">Reference proteome</keyword>
<dbReference type="InterPro" id="IPR032477">
    <property type="entry name" value="Glyco_hydro_64"/>
</dbReference>
<dbReference type="InterPro" id="IPR042517">
    <property type="entry name" value="Glyco_hydro_64_N_2"/>
</dbReference>
<dbReference type="Pfam" id="PF16483">
    <property type="entry name" value="Glyco_hydro_64"/>
    <property type="match status" value="1"/>
</dbReference>
<evidence type="ECO:0000313" key="4">
    <source>
        <dbReference type="Proteomes" id="UP001271007"/>
    </source>
</evidence>
<sequence length="449" mass="48118">MKVLLTFMLAAAGMIISVSSAPTGEWVTVDPGNATDIVITSANTLNATKPAPHISDTPNAAGIDNWSDSGRLQLALVNNFPNGTIYAYVMGFDRHGHAVMLSPDGTFCYPTADKSIATPQPVAADIAIRLGARGSTTNIAVPDYISAARVWVSEGNELSFHTVHIDALGGPTLVQLDLINPTDPNSGINWGFLELTYTEKDGLYADLTNVDFVGLELGLKLKGADGTEQTVPGLLANATSTICAELKAQSKIDRQPWGDLCKTGDDGRVLRVLSPTQLLSANSSAFEDYWTDYNNKVWERYAANELIINTGGVEGEVKCRVSGEQMLCDGDDKGYSKPTAQEIFGCNSGPFSNVDSNSNLHKPVTARFCAAYHRGGNIQPGPSAENYYSSEPSSYYNKFVHEHQVDGKGYAFAYDDVNPANDVDQSGTVSSMQPELLTIIVGGPLDTEE</sequence>
<dbReference type="Gene3D" id="3.30.920.50">
    <property type="entry name" value="Beta-1,3-glucanase, C-terminal domain"/>
    <property type="match status" value="1"/>
</dbReference>
<feature type="signal peptide" evidence="1">
    <location>
        <begin position="1"/>
        <end position="20"/>
    </location>
</feature>
<dbReference type="PROSITE" id="PS52006">
    <property type="entry name" value="GH64"/>
    <property type="match status" value="1"/>
</dbReference>
<dbReference type="Proteomes" id="UP001271007">
    <property type="component" value="Unassembled WGS sequence"/>
</dbReference>
<dbReference type="PANTHER" id="PTHR38165:SF1">
    <property type="entry name" value="GLUCANASE B"/>
    <property type="match status" value="1"/>
</dbReference>
<evidence type="ECO:0000259" key="2">
    <source>
        <dbReference type="PROSITE" id="PS52006"/>
    </source>
</evidence>
<evidence type="ECO:0000256" key="1">
    <source>
        <dbReference type="SAM" id="SignalP"/>
    </source>
</evidence>
<reference evidence="3" key="1">
    <citation type="submission" date="2023-04" db="EMBL/GenBank/DDBJ databases">
        <title>Black Yeasts Isolated from many extreme environments.</title>
        <authorList>
            <person name="Coleine C."/>
            <person name="Stajich J.E."/>
            <person name="Selbmann L."/>
        </authorList>
    </citation>
    <scope>NUCLEOTIDE SEQUENCE</scope>
    <source>
        <strain evidence="3">CCFEE 5312</strain>
    </source>
</reference>
<gene>
    <name evidence="3" type="ORF">LTR09_001888</name>
</gene>
<dbReference type="InterPro" id="IPR037176">
    <property type="entry name" value="Osmotin/thaumatin-like_sf"/>
</dbReference>
<accession>A0AAJ0LWA4</accession>
<dbReference type="EMBL" id="JAWDJX010000003">
    <property type="protein sequence ID" value="KAK3057704.1"/>
    <property type="molecule type" value="Genomic_DNA"/>
</dbReference>
<feature type="chain" id="PRO_5042498416" description="GH64 domain-containing protein" evidence="1">
    <location>
        <begin position="21"/>
        <end position="449"/>
    </location>
</feature>
<proteinExistence type="predicted"/>
<dbReference type="InterPro" id="IPR037398">
    <property type="entry name" value="Glyco_hydro_64_fam"/>
</dbReference>
<evidence type="ECO:0000313" key="3">
    <source>
        <dbReference type="EMBL" id="KAK3057704.1"/>
    </source>
</evidence>
<feature type="domain" description="GH64" evidence="2">
    <location>
        <begin position="69"/>
        <end position="443"/>
    </location>
</feature>
<comment type="caution">
    <text evidence="3">The sequence shown here is derived from an EMBL/GenBank/DDBJ whole genome shotgun (WGS) entry which is preliminary data.</text>
</comment>
<dbReference type="AlphaFoldDB" id="A0AAJ0LWA4"/>
<name>A0AAJ0LWA4_9PEZI</name>